<dbReference type="EMBL" id="BMMK01000017">
    <property type="protein sequence ID" value="GGM62738.1"/>
    <property type="molecule type" value="Genomic_DNA"/>
</dbReference>
<feature type="domain" description="HMA" evidence="3">
    <location>
        <begin position="3"/>
        <end position="69"/>
    </location>
</feature>
<reference evidence="4" key="2">
    <citation type="submission" date="2020-09" db="EMBL/GenBank/DDBJ databases">
        <authorList>
            <person name="Sun Q."/>
            <person name="Zhou Y."/>
        </authorList>
    </citation>
    <scope>NUCLEOTIDE SEQUENCE</scope>
    <source>
        <strain evidence="4">CGMCC 4.5737</strain>
    </source>
</reference>
<dbReference type="Pfam" id="PF00403">
    <property type="entry name" value="HMA"/>
    <property type="match status" value="1"/>
</dbReference>
<evidence type="ECO:0000313" key="4">
    <source>
        <dbReference type="EMBL" id="GGM62738.1"/>
    </source>
</evidence>
<dbReference type="FunFam" id="3.30.70.100:FF:000001">
    <property type="entry name" value="ATPase copper transporting beta"/>
    <property type="match status" value="1"/>
</dbReference>
<dbReference type="Gene3D" id="3.30.70.100">
    <property type="match status" value="1"/>
</dbReference>
<accession>A0A8J3CHM2</accession>
<sequence>MADERVFTVHGMSCTGCADRIEGVLQRLEGVTRVNADHRSGVVRVRFNEQQVSENDLVERIESAGYQVTRPTPR</sequence>
<dbReference type="PANTHER" id="PTHR46594:SF4">
    <property type="entry name" value="P-TYPE CATION-TRANSPORTING ATPASE"/>
    <property type="match status" value="1"/>
</dbReference>
<keyword evidence="2" id="KW-0479">Metal-binding</keyword>
<evidence type="ECO:0000313" key="5">
    <source>
        <dbReference type="Proteomes" id="UP000637578"/>
    </source>
</evidence>
<dbReference type="InterPro" id="IPR006121">
    <property type="entry name" value="HMA_dom"/>
</dbReference>
<dbReference type="Proteomes" id="UP000637578">
    <property type="component" value="Unassembled WGS sequence"/>
</dbReference>
<name>A0A8J3CHM2_9PSEU</name>
<evidence type="ECO:0000259" key="3">
    <source>
        <dbReference type="PROSITE" id="PS50846"/>
    </source>
</evidence>
<gene>
    <name evidence="4" type="ORF">GCM10012275_36840</name>
</gene>
<dbReference type="AlphaFoldDB" id="A0A8J3CHM2"/>
<dbReference type="PANTHER" id="PTHR46594">
    <property type="entry name" value="P-TYPE CATION-TRANSPORTING ATPASE"/>
    <property type="match status" value="1"/>
</dbReference>
<reference evidence="4" key="1">
    <citation type="journal article" date="2014" name="Int. J. Syst. Evol. Microbiol.">
        <title>Complete genome sequence of Corynebacterium casei LMG S-19264T (=DSM 44701T), isolated from a smear-ripened cheese.</title>
        <authorList>
            <consortium name="US DOE Joint Genome Institute (JGI-PGF)"/>
            <person name="Walter F."/>
            <person name="Albersmeier A."/>
            <person name="Kalinowski J."/>
            <person name="Ruckert C."/>
        </authorList>
    </citation>
    <scope>NUCLEOTIDE SEQUENCE</scope>
    <source>
        <strain evidence="4">CGMCC 4.5737</strain>
    </source>
</reference>
<dbReference type="PROSITE" id="PS50846">
    <property type="entry name" value="HMA_2"/>
    <property type="match status" value="1"/>
</dbReference>
<dbReference type="CDD" id="cd00371">
    <property type="entry name" value="HMA"/>
    <property type="match status" value="1"/>
</dbReference>
<proteinExistence type="predicted"/>
<evidence type="ECO:0000256" key="2">
    <source>
        <dbReference type="ARBA" id="ARBA00022723"/>
    </source>
</evidence>
<dbReference type="GO" id="GO:0046872">
    <property type="term" value="F:metal ion binding"/>
    <property type="evidence" value="ECO:0007669"/>
    <property type="project" value="UniProtKB-KW"/>
</dbReference>
<comment type="caution">
    <text evidence="4">The sequence shown here is derived from an EMBL/GenBank/DDBJ whole genome shotgun (WGS) entry which is preliminary data.</text>
</comment>
<dbReference type="SUPFAM" id="SSF55008">
    <property type="entry name" value="HMA, heavy metal-associated domain"/>
    <property type="match status" value="1"/>
</dbReference>
<keyword evidence="5" id="KW-1185">Reference proteome</keyword>
<evidence type="ECO:0000256" key="1">
    <source>
        <dbReference type="ARBA" id="ARBA00015313"/>
    </source>
</evidence>
<organism evidence="4 5">
    <name type="scientific">Longimycelium tulufanense</name>
    <dbReference type="NCBI Taxonomy" id="907463"/>
    <lineage>
        <taxon>Bacteria</taxon>
        <taxon>Bacillati</taxon>
        <taxon>Actinomycetota</taxon>
        <taxon>Actinomycetes</taxon>
        <taxon>Pseudonocardiales</taxon>
        <taxon>Pseudonocardiaceae</taxon>
        <taxon>Longimycelium</taxon>
    </lineage>
</organism>
<protein>
    <recommendedName>
        <fullName evidence="1">Copper chaperone CopZ</fullName>
    </recommendedName>
</protein>
<dbReference type="InterPro" id="IPR036163">
    <property type="entry name" value="HMA_dom_sf"/>
</dbReference>
<dbReference type="RefSeq" id="WP_189059295.1">
    <property type="nucleotide sequence ID" value="NZ_BMMK01000017.1"/>
</dbReference>